<evidence type="ECO:0000256" key="4">
    <source>
        <dbReference type="ARBA" id="ARBA00022605"/>
    </source>
</evidence>
<feature type="domain" description="Tryptophan synthase beta chain-like PALP" evidence="10">
    <location>
        <begin position="21"/>
        <end position="100"/>
    </location>
</feature>
<evidence type="ECO:0000256" key="6">
    <source>
        <dbReference type="ARBA" id="ARBA00022898"/>
    </source>
</evidence>
<dbReference type="GO" id="GO:0004834">
    <property type="term" value="F:tryptophan synthase activity"/>
    <property type="evidence" value="ECO:0007669"/>
    <property type="project" value="UniProtKB-EC"/>
</dbReference>
<keyword evidence="7" id="KW-0057">Aromatic amino acid biosynthesis</keyword>
<dbReference type="EC" id="4.2.1.20" evidence="3"/>
<dbReference type="AlphaFoldDB" id="A0A6J6SW86"/>
<dbReference type="InterPro" id="IPR023026">
    <property type="entry name" value="Trp_synth_beta/beta-like"/>
</dbReference>
<evidence type="ECO:0000313" key="11">
    <source>
        <dbReference type="EMBL" id="CAB4739040.1"/>
    </source>
</evidence>
<dbReference type="EMBL" id="CAEZZA010000017">
    <property type="protein sequence ID" value="CAB4739040.1"/>
    <property type="molecule type" value="Genomic_DNA"/>
</dbReference>
<accession>A0A6J6SW86</accession>
<dbReference type="PANTHER" id="PTHR48077:SF3">
    <property type="entry name" value="TRYPTOPHAN SYNTHASE"/>
    <property type="match status" value="1"/>
</dbReference>
<evidence type="ECO:0000256" key="3">
    <source>
        <dbReference type="ARBA" id="ARBA00012043"/>
    </source>
</evidence>
<comment type="pathway">
    <text evidence="2">Amino-acid biosynthesis; L-tryptophan biosynthesis; L-tryptophan from chorismate: step 5/5.</text>
</comment>
<comment type="cofactor">
    <cofactor evidence="1">
        <name>pyridoxal 5'-phosphate</name>
        <dbReference type="ChEBI" id="CHEBI:597326"/>
    </cofactor>
</comment>
<evidence type="ECO:0000256" key="2">
    <source>
        <dbReference type="ARBA" id="ARBA00004733"/>
    </source>
</evidence>
<evidence type="ECO:0000256" key="1">
    <source>
        <dbReference type="ARBA" id="ARBA00001933"/>
    </source>
</evidence>
<evidence type="ECO:0000256" key="8">
    <source>
        <dbReference type="ARBA" id="ARBA00023239"/>
    </source>
</evidence>
<comment type="catalytic activity">
    <reaction evidence="9">
        <text>(1S,2R)-1-C-(indol-3-yl)glycerol 3-phosphate + L-serine = D-glyceraldehyde 3-phosphate + L-tryptophan + H2O</text>
        <dbReference type="Rhea" id="RHEA:10532"/>
        <dbReference type="ChEBI" id="CHEBI:15377"/>
        <dbReference type="ChEBI" id="CHEBI:33384"/>
        <dbReference type="ChEBI" id="CHEBI:57912"/>
        <dbReference type="ChEBI" id="CHEBI:58866"/>
        <dbReference type="ChEBI" id="CHEBI:59776"/>
        <dbReference type="EC" id="4.2.1.20"/>
    </reaction>
</comment>
<dbReference type="InterPro" id="IPR001926">
    <property type="entry name" value="TrpB-like_PALP"/>
</dbReference>
<keyword evidence="8" id="KW-0456">Lyase</keyword>
<reference evidence="11" key="1">
    <citation type="submission" date="2020-05" db="EMBL/GenBank/DDBJ databases">
        <authorList>
            <person name="Chiriac C."/>
            <person name="Salcher M."/>
            <person name="Ghai R."/>
            <person name="Kavagutti S V."/>
        </authorList>
    </citation>
    <scope>NUCLEOTIDE SEQUENCE</scope>
</reference>
<dbReference type="PANTHER" id="PTHR48077">
    <property type="entry name" value="TRYPTOPHAN SYNTHASE-RELATED"/>
    <property type="match status" value="1"/>
</dbReference>
<dbReference type="SUPFAM" id="SSF53686">
    <property type="entry name" value="Tryptophan synthase beta subunit-like PLP-dependent enzymes"/>
    <property type="match status" value="1"/>
</dbReference>
<proteinExistence type="predicted"/>
<keyword evidence="4" id="KW-0028">Amino-acid biosynthesis</keyword>
<name>A0A6J6SW86_9ZZZZ</name>
<evidence type="ECO:0000256" key="9">
    <source>
        <dbReference type="ARBA" id="ARBA00049047"/>
    </source>
</evidence>
<evidence type="ECO:0000256" key="5">
    <source>
        <dbReference type="ARBA" id="ARBA00022822"/>
    </source>
</evidence>
<keyword evidence="5" id="KW-0822">Tryptophan biosynthesis</keyword>
<gene>
    <name evidence="11" type="ORF">UFOPK2809_00228</name>
</gene>
<dbReference type="Gene3D" id="3.40.50.1100">
    <property type="match status" value="1"/>
</dbReference>
<protein>
    <recommendedName>
        <fullName evidence="3">tryptophan synthase</fullName>
        <ecNumber evidence="3">4.2.1.20</ecNumber>
    </recommendedName>
</protein>
<dbReference type="Pfam" id="PF00291">
    <property type="entry name" value="PALP"/>
    <property type="match status" value="1"/>
</dbReference>
<evidence type="ECO:0000259" key="10">
    <source>
        <dbReference type="Pfam" id="PF00291"/>
    </source>
</evidence>
<dbReference type="InterPro" id="IPR036052">
    <property type="entry name" value="TrpB-like_PALP_sf"/>
</dbReference>
<keyword evidence="6" id="KW-0663">Pyridoxal phosphate</keyword>
<organism evidence="11">
    <name type="scientific">freshwater metagenome</name>
    <dbReference type="NCBI Taxonomy" id="449393"/>
    <lineage>
        <taxon>unclassified sequences</taxon>
        <taxon>metagenomes</taxon>
        <taxon>ecological metagenomes</taxon>
    </lineage>
</organism>
<sequence>MLHGTRTYVMQDEWGQTIASHSISAGLDYPGVGPEHSWLHDTGRARYEPINDDEAMEAFALLSRTEGIIPAIETAHALAGAMRVGRELGSDAVLLLNLSGRGDKDVATAARWFGIGAPEGIEMSEGR</sequence>
<dbReference type="GO" id="GO:0005737">
    <property type="term" value="C:cytoplasm"/>
    <property type="evidence" value="ECO:0007669"/>
    <property type="project" value="TreeGrafter"/>
</dbReference>
<evidence type="ECO:0000256" key="7">
    <source>
        <dbReference type="ARBA" id="ARBA00023141"/>
    </source>
</evidence>